<dbReference type="CDD" id="cd04481">
    <property type="entry name" value="RPA1_DBD_B_like"/>
    <property type="match status" value="1"/>
</dbReference>
<dbReference type="CDD" id="cd04480">
    <property type="entry name" value="RPA1_DBD_A_like"/>
    <property type="match status" value="1"/>
</dbReference>
<keyword evidence="3" id="KW-1185">Reference proteome</keyword>
<dbReference type="PANTHER" id="PTHR47165:SF4">
    <property type="entry name" value="OS03G0429900 PROTEIN"/>
    <property type="match status" value="1"/>
</dbReference>
<organism evidence="3 4">
    <name type="scientific">Camelina sativa</name>
    <name type="common">False flax</name>
    <name type="synonym">Myagrum sativum</name>
    <dbReference type="NCBI Taxonomy" id="90675"/>
    <lineage>
        <taxon>Eukaryota</taxon>
        <taxon>Viridiplantae</taxon>
        <taxon>Streptophyta</taxon>
        <taxon>Embryophyta</taxon>
        <taxon>Tracheophyta</taxon>
        <taxon>Spermatophyta</taxon>
        <taxon>Magnoliopsida</taxon>
        <taxon>eudicotyledons</taxon>
        <taxon>Gunneridae</taxon>
        <taxon>Pentapetalae</taxon>
        <taxon>rosids</taxon>
        <taxon>malvids</taxon>
        <taxon>Brassicales</taxon>
        <taxon>Brassicaceae</taxon>
        <taxon>Camelineae</taxon>
        <taxon>Camelina</taxon>
    </lineage>
</organism>
<evidence type="ECO:0000313" key="3">
    <source>
        <dbReference type="Proteomes" id="UP000694864"/>
    </source>
</evidence>
<sequence length="578" mass="64725">MAASFALLRELRPYKSSWRIQVKVLHSWHQYTVQTGETLEMVLADTQGVKIHASVKKDLVPRFAPHVRVGEWKFVETFGLTHSTGQFRPTNHLYKIGFQTGTVVSRCENISDSNYLSLAKFEPILNEEINPYAMGQVVNIGELELKETNNKPNHKLDFELRDEKDVRLPCTLWGSHAEQVFTACQEANGAMVICVIRFAKVKNYKGVVSLSNSYNTTQVFINPPILNLPNDGLTLTFRENAPQNQIVALTADQSDQFPRRTISELLNSQEIGKARVLCTIYAIDTDWSWYYFSCRNCNKKVTHIYPSGKEKVIKETKQKFWCDVCKSIVTNVDPRTAAKIITQSAATLLNGSLAEIADPENLPDPINNVIGKTYLFLVCVEKANILDGKDSYKVAKVLLNDGTLGEESMLESQETINSDSIVSGEQMQLMLTNSEDGTETNTPSSKRQASFNVEPAEQSSTTKKLCLAVSDLDKQDENMESEGIADCGGTKDCAIQASVLPNRVPKFQDQLVKGQLYNINDFDVVASSNRYCRTNHKWFSTFSDLLDMVDKGEELPGNNLFCIVRISGLLASTLFFSI</sequence>
<dbReference type="CDD" id="cd04476">
    <property type="entry name" value="RPA1_DBD_C"/>
    <property type="match status" value="1"/>
</dbReference>
<gene>
    <name evidence="4" type="primary">LOC104715500</name>
</gene>
<dbReference type="Pfam" id="PF02721">
    <property type="entry name" value="DUF223"/>
    <property type="match status" value="1"/>
</dbReference>
<name>A0ABM0TTM3_CAMSA</name>
<dbReference type="PANTHER" id="PTHR47165">
    <property type="entry name" value="OS03G0429900 PROTEIN"/>
    <property type="match status" value="1"/>
</dbReference>
<protein>
    <submittedName>
        <fullName evidence="4">Replication protein A 70 kDa DNA-binding subunit B-like</fullName>
    </submittedName>
</protein>
<reference evidence="3" key="1">
    <citation type="journal article" date="2014" name="Nat. Commun.">
        <title>The emerging biofuel crop Camelina sativa retains a highly undifferentiated hexaploid genome structure.</title>
        <authorList>
            <person name="Kagale S."/>
            <person name="Koh C."/>
            <person name="Nixon J."/>
            <person name="Bollina V."/>
            <person name="Clarke W.E."/>
            <person name="Tuteja R."/>
            <person name="Spillane C."/>
            <person name="Robinson S.J."/>
            <person name="Links M.G."/>
            <person name="Clarke C."/>
            <person name="Higgins E.E."/>
            <person name="Huebert T."/>
            <person name="Sharpe A.G."/>
            <person name="Parkin I.A."/>
        </authorList>
    </citation>
    <scope>NUCLEOTIDE SEQUENCE [LARGE SCALE GENOMIC DNA]</scope>
    <source>
        <strain evidence="3">cv. DH55</strain>
    </source>
</reference>
<dbReference type="InterPro" id="IPR047192">
    <property type="entry name" value="Euk_RPA1_DBD_C"/>
</dbReference>
<evidence type="ECO:0000313" key="4">
    <source>
        <dbReference type="RefSeq" id="XP_010431203.2"/>
    </source>
</evidence>
<feature type="domain" description="Replication protein A 70 kDa DNA-binding subunit B/D first OB fold" evidence="2">
    <location>
        <begin position="5"/>
        <end position="107"/>
    </location>
</feature>
<dbReference type="Proteomes" id="UP000694864">
    <property type="component" value="Chromosome 9"/>
</dbReference>
<reference evidence="4" key="2">
    <citation type="submission" date="2025-08" db="UniProtKB">
        <authorList>
            <consortium name="RefSeq"/>
        </authorList>
    </citation>
    <scope>IDENTIFICATION</scope>
    <source>
        <tissue evidence="4">Leaf</tissue>
    </source>
</reference>
<dbReference type="InterPro" id="IPR003871">
    <property type="entry name" value="RFA1B/D_OB_1st"/>
</dbReference>
<proteinExistence type="predicted"/>
<feature type="region of interest" description="Disordered" evidence="1">
    <location>
        <begin position="434"/>
        <end position="457"/>
    </location>
</feature>
<dbReference type="RefSeq" id="XP_010431203.2">
    <property type="nucleotide sequence ID" value="XM_010432901.2"/>
</dbReference>
<evidence type="ECO:0000256" key="1">
    <source>
        <dbReference type="SAM" id="MobiDB-lite"/>
    </source>
</evidence>
<accession>A0ABM0TTM3</accession>
<dbReference type="InterPro" id="IPR012340">
    <property type="entry name" value="NA-bd_OB-fold"/>
</dbReference>
<dbReference type="Gene3D" id="2.40.50.140">
    <property type="entry name" value="Nucleic acid-binding proteins"/>
    <property type="match status" value="4"/>
</dbReference>
<evidence type="ECO:0000259" key="2">
    <source>
        <dbReference type="Pfam" id="PF02721"/>
    </source>
</evidence>
<dbReference type="SUPFAM" id="SSF50249">
    <property type="entry name" value="Nucleic acid-binding proteins"/>
    <property type="match status" value="3"/>
</dbReference>
<dbReference type="GeneID" id="104715500"/>